<name>Q1LJL4_CUPMC</name>
<evidence type="ECO:0000256" key="1">
    <source>
        <dbReference type="ARBA" id="ARBA00004571"/>
    </source>
</evidence>
<keyword evidence="4 12" id="KW-1134">Transmembrane beta strand</keyword>
<sequence length="698" mass="75443">MPRRRWHTPSPYGPRGNGPGRSLPSLLMRSTLSRSTAALKPSVRPSMPAILAAIALFPSASVFAQDATPDESSTTTPASASANGPAPASAPAAAPAAAQAASGQTLAPVVVTASRTAQSVTEALPHTTVVTQEDIVNSQAPDLRSLLRNQAGVEFSTNGGMGTNTSLFMRGANSNQVLIMIDGVRISGVSNGNAQIANILPDQIDHIEVVRGNVSALYGSDAVGGVVQIFTKSGAGQAPAANAQVEYGSNNTRQGTVGYGGQIGATSFNVTGSMYKTDGFSAINAAQWNADNPKSAARGIGPNPANNPYENKSISGQIKHQFTQDWDAGVATYYSNSQLSYDNAYGKPTDDYRMDSKLYTLSAFVNGKVLSDWTTHFKVAQSEDRSEGTINGLFDSLFSTRTRQFNWQNEYALTPDHTLMFGTDWLQQELASSSYNAPSRNVFSVYGGYEGRIGKHQIQLNGRNDHYSDFGDQGSFFAGYGYYLTSAVKLLANVSNAFRAPTFNELYYPYYGQPNLQPERAKSAEVGVQVETASTGLLRVTAFETRYNDLIVSALQPSGLYLAQNVNKAKVQGIEASWRASLWGTDVGASVTFQNPLDETNNTQLLRRARRHASFDVGRNFGNWRFGGEWLVSSARLDSGSRTLGGYGIVNLNARYNIDKQWFVAARVENLFDKNYQLAYPYNTQGRAGFITLGWRQK</sequence>
<dbReference type="SUPFAM" id="SSF56935">
    <property type="entry name" value="Porins"/>
    <property type="match status" value="1"/>
</dbReference>
<dbReference type="Pfam" id="PF00593">
    <property type="entry name" value="TonB_dep_Rec_b-barrel"/>
    <property type="match status" value="1"/>
</dbReference>
<dbReference type="Pfam" id="PF07715">
    <property type="entry name" value="Plug"/>
    <property type="match status" value="1"/>
</dbReference>
<dbReference type="InterPro" id="IPR037066">
    <property type="entry name" value="Plug_dom_sf"/>
</dbReference>
<evidence type="ECO:0000256" key="13">
    <source>
        <dbReference type="RuleBase" id="RU003357"/>
    </source>
</evidence>
<keyword evidence="18" id="KW-1185">Reference proteome</keyword>
<evidence type="ECO:0000256" key="12">
    <source>
        <dbReference type="PROSITE-ProRule" id="PRU01360"/>
    </source>
</evidence>
<organism evidence="17 18">
    <name type="scientific">Cupriavidus metallidurans (strain ATCC 43123 / DSM 2839 / NBRC 102507 / CH34)</name>
    <name type="common">Ralstonia metallidurans</name>
    <dbReference type="NCBI Taxonomy" id="266264"/>
    <lineage>
        <taxon>Bacteria</taxon>
        <taxon>Pseudomonadati</taxon>
        <taxon>Pseudomonadota</taxon>
        <taxon>Betaproteobacteria</taxon>
        <taxon>Burkholderiales</taxon>
        <taxon>Burkholderiaceae</taxon>
        <taxon>Cupriavidus</taxon>
    </lineage>
</organism>
<dbReference type="CDD" id="cd01347">
    <property type="entry name" value="ligand_gated_channel"/>
    <property type="match status" value="1"/>
</dbReference>
<evidence type="ECO:0000259" key="16">
    <source>
        <dbReference type="Pfam" id="PF07715"/>
    </source>
</evidence>
<feature type="compositionally biased region" description="Low complexity" evidence="14">
    <location>
        <begin position="70"/>
        <end position="95"/>
    </location>
</feature>
<evidence type="ECO:0000256" key="9">
    <source>
        <dbReference type="ARBA" id="ARBA00023136"/>
    </source>
</evidence>
<keyword evidence="6" id="KW-0732">Signal</keyword>
<comment type="similarity">
    <text evidence="2 12 13">Belongs to the TonB-dependent receptor family.</text>
</comment>
<dbReference type="HOGENOM" id="CLU_008287_18_5_4"/>
<evidence type="ECO:0000256" key="8">
    <source>
        <dbReference type="ARBA" id="ARBA00023077"/>
    </source>
</evidence>
<evidence type="ECO:0000256" key="7">
    <source>
        <dbReference type="ARBA" id="ARBA00023065"/>
    </source>
</evidence>
<protein>
    <submittedName>
        <fullName evidence="17">Outer membrane cobalamin receptor, TonB dependent(BtuB)</fullName>
    </submittedName>
</protein>
<dbReference type="GO" id="GO:0015889">
    <property type="term" value="P:cobalamin transport"/>
    <property type="evidence" value="ECO:0007669"/>
    <property type="project" value="TreeGrafter"/>
</dbReference>
<keyword evidence="3 12" id="KW-0813">Transport</keyword>
<evidence type="ECO:0000313" key="17">
    <source>
        <dbReference type="EMBL" id="ABF09662.1"/>
    </source>
</evidence>
<gene>
    <name evidence="17" type="primary">btuB</name>
    <name evidence="17" type="ordered locus">Rmet_2789</name>
</gene>
<dbReference type="EMBL" id="CP000352">
    <property type="protein sequence ID" value="ABF09662.1"/>
    <property type="molecule type" value="Genomic_DNA"/>
</dbReference>
<feature type="region of interest" description="Disordered" evidence="14">
    <location>
        <begin position="67"/>
        <end position="95"/>
    </location>
</feature>
<feature type="region of interest" description="Disordered" evidence="14">
    <location>
        <begin position="293"/>
        <end position="312"/>
    </location>
</feature>
<evidence type="ECO:0000259" key="15">
    <source>
        <dbReference type="Pfam" id="PF00593"/>
    </source>
</evidence>
<evidence type="ECO:0000256" key="2">
    <source>
        <dbReference type="ARBA" id="ARBA00009810"/>
    </source>
</evidence>
<dbReference type="STRING" id="266264.Rmet_2789"/>
<evidence type="ECO:0000256" key="10">
    <source>
        <dbReference type="ARBA" id="ARBA00023170"/>
    </source>
</evidence>
<feature type="region of interest" description="Disordered" evidence="14">
    <location>
        <begin position="1"/>
        <end position="25"/>
    </location>
</feature>
<dbReference type="PROSITE" id="PS52016">
    <property type="entry name" value="TONB_DEPENDENT_REC_3"/>
    <property type="match status" value="1"/>
</dbReference>
<feature type="domain" description="TonB-dependent receptor-like beta-barrel" evidence="15">
    <location>
        <begin position="247"/>
        <end position="671"/>
    </location>
</feature>
<keyword evidence="5 12" id="KW-0812">Transmembrane</keyword>
<dbReference type="KEGG" id="rme:Rmet_2789"/>
<dbReference type="Proteomes" id="UP000002429">
    <property type="component" value="Chromosome"/>
</dbReference>
<dbReference type="GO" id="GO:0009279">
    <property type="term" value="C:cell outer membrane"/>
    <property type="evidence" value="ECO:0007669"/>
    <property type="project" value="UniProtKB-SubCell"/>
</dbReference>
<dbReference type="InterPro" id="IPR012910">
    <property type="entry name" value="Plug_dom"/>
</dbReference>
<accession>Q1LJL4</accession>
<reference evidence="18" key="1">
    <citation type="journal article" date="2010" name="PLoS ONE">
        <title>The complete genome sequence of Cupriavidus metallidurans strain CH34, a master survivalist in harsh and anthropogenic environments.</title>
        <authorList>
            <person name="Janssen P.J."/>
            <person name="Van Houdt R."/>
            <person name="Moors H."/>
            <person name="Monsieurs P."/>
            <person name="Morin N."/>
            <person name="Michaux A."/>
            <person name="Benotmane M.A."/>
            <person name="Leys N."/>
            <person name="Vallaeys T."/>
            <person name="Lapidus A."/>
            <person name="Monchy S."/>
            <person name="Medigue C."/>
            <person name="Taghavi S."/>
            <person name="McCorkle S."/>
            <person name="Dunn J."/>
            <person name="van der Lelie D."/>
            <person name="Mergeay M."/>
        </authorList>
    </citation>
    <scope>NUCLEOTIDE SEQUENCE [LARGE SCALE GENOMIC DNA]</scope>
    <source>
        <strain evidence="18">ATCC 43123 / DSM 2839 / NBRC 102507 / CH34</strain>
    </source>
</reference>
<dbReference type="PANTHER" id="PTHR30069">
    <property type="entry name" value="TONB-DEPENDENT OUTER MEMBRANE RECEPTOR"/>
    <property type="match status" value="1"/>
</dbReference>
<evidence type="ECO:0000256" key="3">
    <source>
        <dbReference type="ARBA" id="ARBA00022448"/>
    </source>
</evidence>
<comment type="subcellular location">
    <subcellularLocation>
        <location evidence="1 12">Cell outer membrane</location>
        <topology evidence="1 12">Multi-pass membrane protein</topology>
    </subcellularLocation>
</comment>
<evidence type="ECO:0000256" key="6">
    <source>
        <dbReference type="ARBA" id="ARBA00022729"/>
    </source>
</evidence>
<feature type="domain" description="TonB-dependent receptor plug" evidence="16">
    <location>
        <begin position="126"/>
        <end position="226"/>
    </location>
</feature>
<evidence type="ECO:0000313" key="18">
    <source>
        <dbReference type="Proteomes" id="UP000002429"/>
    </source>
</evidence>
<keyword evidence="9 12" id="KW-0472">Membrane</keyword>
<dbReference type="AlphaFoldDB" id="Q1LJL4"/>
<proteinExistence type="inferred from homology"/>
<dbReference type="InterPro" id="IPR039426">
    <property type="entry name" value="TonB-dep_rcpt-like"/>
</dbReference>
<keyword evidence="11 12" id="KW-0998">Cell outer membrane</keyword>
<dbReference type="PANTHER" id="PTHR30069:SF53">
    <property type="entry name" value="COLICIN I RECEPTOR-RELATED"/>
    <property type="match status" value="1"/>
</dbReference>
<evidence type="ECO:0000256" key="4">
    <source>
        <dbReference type="ARBA" id="ARBA00022452"/>
    </source>
</evidence>
<dbReference type="Gene3D" id="2.170.130.10">
    <property type="entry name" value="TonB-dependent receptor, plug domain"/>
    <property type="match status" value="1"/>
</dbReference>
<dbReference type="InterPro" id="IPR036942">
    <property type="entry name" value="Beta-barrel_TonB_sf"/>
</dbReference>
<evidence type="ECO:0000256" key="5">
    <source>
        <dbReference type="ARBA" id="ARBA00022692"/>
    </source>
</evidence>
<keyword evidence="10 17" id="KW-0675">Receptor</keyword>
<keyword evidence="8 13" id="KW-0798">TonB box</keyword>
<dbReference type="GO" id="GO:0006811">
    <property type="term" value="P:monoatomic ion transport"/>
    <property type="evidence" value="ECO:0007669"/>
    <property type="project" value="UniProtKB-KW"/>
</dbReference>
<evidence type="ECO:0000256" key="11">
    <source>
        <dbReference type="ARBA" id="ARBA00023237"/>
    </source>
</evidence>
<keyword evidence="7" id="KW-0406">Ion transport</keyword>
<dbReference type="Gene3D" id="2.40.170.20">
    <property type="entry name" value="TonB-dependent receptor, beta-barrel domain"/>
    <property type="match status" value="1"/>
</dbReference>
<dbReference type="InterPro" id="IPR000531">
    <property type="entry name" value="Beta-barrel_TonB"/>
</dbReference>
<evidence type="ECO:0000256" key="14">
    <source>
        <dbReference type="SAM" id="MobiDB-lite"/>
    </source>
</evidence>
<dbReference type="eggNOG" id="COG4206">
    <property type="taxonomic scope" value="Bacteria"/>
</dbReference>